<name>A0A8H5HDV3_9AGAR</name>
<accession>A0A8H5HDV3</accession>
<dbReference type="EMBL" id="JAACJN010000057">
    <property type="protein sequence ID" value="KAF5381524.1"/>
    <property type="molecule type" value="Genomic_DNA"/>
</dbReference>
<proteinExistence type="predicted"/>
<dbReference type="AlphaFoldDB" id="A0A8H5HDV3"/>
<gene>
    <name evidence="1" type="ORF">D9757_008128</name>
</gene>
<comment type="caution">
    <text evidence="1">The sequence shown here is derived from an EMBL/GenBank/DDBJ whole genome shotgun (WGS) entry which is preliminary data.</text>
</comment>
<evidence type="ECO:0000313" key="2">
    <source>
        <dbReference type="Proteomes" id="UP000518752"/>
    </source>
</evidence>
<keyword evidence="2" id="KW-1185">Reference proteome</keyword>
<evidence type="ECO:0000313" key="1">
    <source>
        <dbReference type="EMBL" id="KAF5381524.1"/>
    </source>
</evidence>
<reference evidence="1 2" key="1">
    <citation type="journal article" date="2020" name="ISME J.">
        <title>Uncovering the hidden diversity of litter-decomposition mechanisms in mushroom-forming fungi.</title>
        <authorList>
            <person name="Floudas D."/>
            <person name="Bentzer J."/>
            <person name="Ahren D."/>
            <person name="Johansson T."/>
            <person name="Persson P."/>
            <person name="Tunlid A."/>
        </authorList>
    </citation>
    <scope>NUCLEOTIDE SEQUENCE [LARGE SCALE GENOMIC DNA]</scope>
    <source>
        <strain evidence="1 2">CBS 406.79</strain>
    </source>
</reference>
<dbReference type="Proteomes" id="UP000518752">
    <property type="component" value="Unassembled WGS sequence"/>
</dbReference>
<sequence length="96" mass="10762">MVWTFRSKVLVPEEPENTWTFSIRSFAHLLSSPIDKPYIAVLGGLGRAAMAKGKRLPVNLMRSFSKSMRIGPLSPFSLKRPSPPALLVQKLVFDIH</sequence>
<organism evidence="1 2">
    <name type="scientific">Collybiopsis confluens</name>
    <dbReference type="NCBI Taxonomy" id="2823264"/>
    <lineage>
        <taxon>Eukaryota</taxon>
        <taxon>Fungi</taxon>
        <taxon>Dikarya</taxon>
        <taxon>Basidiomycota</taxon>
        <taxon>Agaricomycotina</taxon>
        <taxon>Agaricomycetes</taxon>
        <taxon>Agaricomycetidae</taxon>
        <taxon>Agaricales</taxon>
        <taxon>Marasmiineae</taxon>
        <taxon>Omphalotaceae</taxon>
        <taxon>Collybiopsis</taxon>
    </lineage>
</organism>
<protein>
    <submittedName>
        <fullName evidence="1">Uncharacterized protein</fullName>
    </submittedName>
</protein>